<evidence type="ECO:0000256" key="7">
    <source>
        <dbReference type="SAM" id="MobiDB-lite"/>
    </source>
</evidence>
<dbReference type="GO" id="GO:0005794">
    <property type="term" value="C:Golgi apparatus"/>
    <property type="evidence" value="ECO:0007669"/>
    <property type="project" value="TreeGrafter"/>
</dbReference>
<organism evidence="8 10">
    <name type="scientific">Yarrowia lipolytica</name>
    <name type="common">Candida lipolytica</name>
    <dbReference type="NCBI Taxonomy" id="4952"/>
    <lineage>
        <taxon>Eukaryota</taxon>
        <taxon>Fungi</taxon>
        <taxon>Dikarya</taxon>
        <taxon>Ascomycota</taxon>
        <taxon>Saccharomycotina</taxon>
        <taxon>Dipodascomycetes</taxon>
        <taxon>Dipodascales</taxon>
        <taxon>Dipodascales incertae sedis</taxon>
        <taxon>Yarrowia</taxon>
    </lineage>
</organism>
<reference evidence="9 11" key="2">
    <citation type="submission" date="2018-07" db="EMBL/GenBank/DDBJ databases">
        <title>Draft Genome Assemblies for Five Robust Yarrowia lipolytica Strains Exhibiting High Lipid Production and Pentose Sugar Utilization and Sugar Alcohol Secretion from Undetoxified Lignocellulosic Biomass Hydrolysates.</title>
        <authorList>
            <consortium name="DOE Joint Genome Institute"/>
            <person name="Walker C."/>
            <person name="Ryu S."/>
            <person name="Na H."/>
            <person name="Zane M."/>
            <person name="LaButti K."/>
            <person name="Lipzen A."/>
            <person name="Haridas S."/>
            <person name="Barry K."/>
            <person name="Grigoriev I.V."/>
            <person name="Quarterman J."/>
            <person name="Slininger P."/>
            <person name="Dien B."/>
            <person name="Trinh C.T."/>
        </authorList>
    </citation>
    <scope>NUCLEOTIDE SEQUENCE [LARGE SCALE GENOMIC DNA]</scope>
    <source>
        <strain evidence="9 11">YB392</strain>
    </source>
</reference>
<dbReference type="GO" id="GO:0005789">
    <property type="term" value="C:endoplasmic reticulum membrane"/>
    <property type="evidence" value="ECO:0007669"/>
    <property type="project" value="UniProtKB-SubCell"/>
</dbReference>
<dbReference type="EMBL" id="CP017554">
    <property type="protein sequence ID" value="AOW01129.1"/>
    <property type="molecule type" value="Genomic_DNA"/>
</dbReference>
<dbReference type="GO" id="GO:0031410">
    <property type="term" value="C:cytoplasmic vesicle"/>
    <property type="evidence" value="ECO:0007669"/>
    <property type="project" value="TreeGrafter"/>
</dbReference>
<dbReference type="OrthoDB" id="5382797at2759"/>
<feature type="transmembrane region" description="Helical" evidence="6">
    <location>
        <begin position="235"/>
        <end position="252"/>
    </location>
</feature>
<dbReference type="InterPro" id="IPR045316">
    <property type="entry name" value="Msc2-like"/>
</dbReference>
<evidence type="ECO:0000313" key="10">
    <source>
        <dbReference type="Proteomes" id="UP000182444"/>
    </source>
</evidence>
<dbReference type="InterPro" id="IPR027469">
    <property type="entry name" value="Cation_efflux_TMD_sf"/>
</dbReference>
<keyword evidence="6" id="KW-0256">Endoplasmic reticulum</keyword>
<dbReference type="GO" id="GO:1904257">
    <property type="term" value="P:zinc ion import into Golgi lumen"/>
    <property type="evidence" value="ECO:0007669"/>
    <property type="project" value="TreeGrafter"/>
</dbReference>
<keyword evidence="2 6" id="KW-0813">Transport</keyword>
<dbReference type="Proteomes" id="UP000182444">
    <property type="component" value="Chromosome 1B"/>
</dbReference>
<reference evidence="8 10" key="1">
    <citation type="journal article" date="2016" name="PLoS ONE">
        <title>Sequence Assembly of Yarrowia lipolytica Strain W29/CLIB89 Shows Transposable Element Diversity.</title>
        <authorList>
            <person name="Magnan C."/>
            <person name="Yu J."/>
            <person name="Chang I."/>
            <person name="Jahn E."/>
            <person name="Kanomata Y."/>
            <person name="Wu J."/>
            <person name="Zeller M."/>
            <person name="Oakes M."/>
            <person name="Baldi P."/>
            <person name="Sandmeyer S."/>
        </authorList>
    </citation>
    <scope>NUCLEOTIDE SEQUENCE [LARGE SCALE GENOMIC DNA]</scope>
    <source>
        <strain evidence="8">CLIB89</strain>
        <strain evidence="10">CLIB89(W29)</strain>
    </source>
</reference>
<dbReference type="EMBL" id="KZ859048">
    <property type="protein sequence ID" value="RDW24134.1"/>
    <property type="molecule type" value="Genomic_DNA"/>
</dbReference>
<dbReference type="eggNOG" id="ENOG502QV77">
    <property type="taxonomic scope" value="Eukaryota"/>
</dbReference>
<evidence type="ECO:0000256" key="1">
    <source>
        <dbReference type="ARBA" id="ARBA00004141"/>
    </source>
</evidence>
<dbReference type="OMA" id="WETTIDI"/>
<dbReference type="PANTHER" id="PTHR45755">
    <property type="match status" value="1"/>
</dbReference>
<evidence type="ECO:0000256" key="6">
    <source>
        <dbReference type="RuleBase" id="RU369017"/>
    </source>
</evidence>
<dbReference type="GO" id="GO:0006882">
    <property type="term" value="P:intracellular zinc ion homeostasis"/>
    <property type="evidence" value="ECO:0007669"/>
    <property type="project" value="InterPro"/>
</dbReference>
<evidence type="ECO:0000256" key="2">
    <source>
        <dbReference type="ARBA" id="ARBA00022448"/>
    </source>
</evidence>
<evidence type="ECO:0000313" key="11">
    <source>
        <dbReference type="Proteomes" id="UP000256601"/>
    </source>
</evidence>
<evidence type="ECO:0000256" key="3">
    <source>
        <dbReference type="ARBA" id="ARBA00022692"/>
    </source>
</evidence>
<feature type="transmembrane region" description="Helical" evidence="6">
    <location>
        <begin position="258"/>
        <end position="283"/>
    </location>
</feature>
<feature type="compositionally biased region" description="Low complexity" evidence="7">
    <location>
        <begin position="90"/>
        <end position="101"/>
    </location>
</feature>
<gene>
    <name evidence="9" type="ORF">B0I71DRAFT_134803</name>
    <name evidence="8" type="ORF">YALI1_B03963g</name>
</gene>
<feature type="region of interest" description="Disordered" evidence="7">
    <location>
        <begin position="71"/>
        <end position="162"/>
    </location>
</feature>
<protein>
    <recommendedName>
        <fullName evidence="6">Zinc transporter</fullName>
    </recommendedName>
</protein>
<dbReference type="KEGG" id="yli:2906687"/>
<sequence>MDILEDTTEESNYSSIPTTPRINKKKERPSSTYSNLRLSIYGEDDKGLLPAPVTSGSSTNYSAGLPSLAQLADLPTAPPPQWTQAGMTGSPSRASFRAPSPTRNSPLMPPRSRSPMRSQSPQRPQSGIWDGKFDPRADSNGFLTPNNTNATTNTANNSTTSVNNANPFNFEQTTYSLSPPVKPSQRRGHRYKHSSVSINFFEEPNKAPLAIPKSHPIPNAKEALQSMSRDQRARMCWSGVHLLAAFVIFSLSSHDYTALAALAHLVLYDALGATLTAAVDILGNFEVWKKSSIHHPFGLQRAEVLAGFALSVALIFMGGDLLSHSVETVVEVFYDADHVVHDHNSDMTSVPHADDHGHRNTHGHGHGHSKDGTSVLSGTDLSITILALLVTVISAYGLKNHQRIGKAMRHNTLAQLPLPSFLSNPSHLMTITSSLAIISYLLFPGSGSEVLDSIVTPIIALSMCYVGWQLAKSLGGMLIMSFPGVNRISDIEQAILAENLVKSVSDVSFWQVHHNLCLVSMRIEMNQASSMEEQALKARAAEIAKNILTPDYEDMLDQVRWETTIDITR</sequence>
<dbReference type="GO" id="GO:0005385">
    <property type="term" value="F:zinc ion transmembrane transporter activity"/>
    <property type="evidence" value="ECO:0007669"/>
    <property type="project" value="UniProtKB-UniRule"/>
</dbReference>
<accession>A0A1H6Q629</accession>
<dbReference type="PANTHER" id="PTHR45755:SF5">
    <property type="entry name" value="ZINC TRANSPORTER"/>
    <property type="match status" value="1"/>
</dbReference>
<comment type="similarity">
    <text evidence="6">Belongs to the cation diffusion facilitator (CDF) transporter (TC 2.A.4) family. SLC30A subfamily.</text>
</comment>
<evidence type="ECO:0000313" key="9">
    <source>
        <dbReference type="EMBL" id="RDW24134.1"/>
    </source>
</evidence>
<dbReference type="VEuPathDB" id="FungiDB:YALI1_B03963g"/>
<feature type="compositionally biased region" description="Low complexity" evidence="7">
    <location>
        <begin position="144"/>
        <end position="162"/>
    </location>
</feature>
<evidence type="ECO:0000256" key="4">
    <source>
        <dbReference type="ARBA" id="ARBA00022989"/>
    </source>
</evidence>
<dbReference type="RefSeq" id="XP_500429.1">
    <property type="nucleotide sequence ID" value="XM_500429.1"/>
</dbReference>
<feature type="region of interest" description="Disordered" evidence="7">
    <location>
        <begin position="346"/>
        <end position="371"/>
    </location>
</feature>
<evidence type="ECO:0000313" key="8">
    <source>
        <dbReference type="EMBL" id="AOW01129.1"/>
    </source>
</evidence>
<keyword evidence="4 6" id="KW-1133">Transmembrane helix</keyword>
<comment type="subcellular location">
    <subcellularLocation>
        <location evidence="6">Endoplasmic reticulum membrane</location>
        <topology evidence="6">Multi-pass membrane protein</topology>
    </subcellularLocation>
    <subcellularLocation>
        <location evidence="1">Membrane</location>
        <topology evidence="1">Multi-pass membrane protein</topology>
    </subcellularLocation>
</comment>
<feature type="compositionally biased region" description="Low complexity" evidence="7">
    <location>
        <begin position="110"/>
        <end position="126"/>
    </location>
</feature>
<dbReference type="VEuPathDB" id="FungiDB:YALI0_B02552g"/>
<keyword evidence="6" id="KW-0406">Ion transport</keyword>
<comment type="caution">
    <text evidence="6">Lacks conserved residue(s) required for the propagation of feature annotation.</text>
</comment>
<dbReference type="Proteomes" id="UP000256601">
    <property type="component" value="Unassembled WGS sequence"/>
</dbReference>
<feature type="transmembrane region" description="Helical" evidence="6">
    <location>
        <begin position="304"/>
        <end position="322"/>
    </location>
</feature>
<feature type="transmembrane region" description="Helical" evidence="6">
    <location>
        <begin position="381"/>
        <end position="398"/>
    </location>
</feature>
<keyword evidence="3 6" id="KW-0812">Transmembrane</keyword>
<dbReference type="AlphaFoldDB" id="A0A1H6Q629"/>
<comment type="function">
    <text evidence="6">Functions as a zinc transporter.</text>
</comment>
<feature type="region of interest" description="Disordered" evidence="7">
    <location>
        <begin position="1"/>
        <end position="38"/>
    </location>
</feature>
<proteinExistence type="inferred from homology"/>
<name>A0A1H6Q629_YARLL</name>
<dbReference type="SUPFAM" id="SSF161111">
    <property type="entry name" value="Cation efflux protein transmembrane domain-like"/>
    <property type="match status" value="1"/>
</dbReference>
<feature type="compositionally biased region" description="Polar residues" evidence="7">
    <location>
        <begin position="10"/>
        <end position="21"/>
    </location>
</feature>
<evidence type="ECO:0000256" key="5">
    <source>
        <dbReference type="ARBA" id="ARBA00023136"/>
    </source>
</evidence>
<dbReference type="Gene3D" id="1.20.1510.10">
    <property type="entry name" value="Cation efflux protein transmembrane domain"/>
    <property type="match status" value="1"/>
</dbReference>
<keyword evidence="5 6" id="KW-0472">Membrane</keyword>
<dbReference type="GeneID" id="2906687"/>